<accession>A0A384ZXV3</accession>
<protein>
    <submittedName>
        <fullName evidence="2">Uncharacterized protein</fullName>
    </submittedName>
</protein>
<feature type="region of interest" description="Disordered" evidence="1">
    <location>
        <begin position="1"/>
        <end position="20"/>
    </location>
</feature>
<dbReference type="EMBL" id="MH460463">
    <property type="protein sequence ID" value="AXG67049.1"/>
    <property type="molecule type" value="Genomic_DNA"/>
</dbReference>
<sequence>MSKHYNPLLDNNSVKSESGAKGTVESTSAFVVDSANYCPKCSSSTVPTKLLSGEDVMFCTGCRVSLAIPLQ</sequence>
<reference evidence="2 3" key="1">
    <citation type="journal article" date="2018" name="Front. Microbiol.">
        <title>Jumbo Bacteriophages Are Represented Within an Increasing Diversity of Environmental Viruses Infecting the Emerging Phytopathogen, Dickeya solani.</title>
        <authorList>
            <person name="Day A.W."/>
            <person name="Ahn J."/>
            <person name="Salmond G.P.C."/>
        </authorList>
    </citation>
    <scope>NUCLEOTIDE SEQUENCE [LARGE SCALE GENOMIC DNA]</scope>
</reference>
<organism evidence="2 3">
    <name type="scientific">Dickeya phage vB_DsoM_AD1</name>
    <dbReference type="NCBI Taxonomy" id="2283029"/>
    <lineage>
        <taxon>Viruses</taxon>
        <taxon>Duplodnaviria</taxon>
        <taxon>Heunggongvirae</taxon>
        <taxon>Uroviricota</taxon>
        <taxon>Caudoviricetes</taxon>
        <taxon>Alexandravirus</taxon>
        <taxon>Alexandravirus AD1</taxon>
    </lineage>
</organism>
<proteinExistence type="predicted"/>
<name>A0A384ZXV3_9CAUD</name>
<gene>
    <name evidence="2" type="ORF">AD1_005</name>
</gene>
<dbReference type="Proteomes" id="UP000262440">
    <property type="component" value="Segment"/>
</dbReference>
<evidence type="ECO:0000313" key="3">
    <source>
        <dbReference type="Proteomes" id="UP000262440"/>
    </source>
</evidence>
<evidence type="ECO:0000256" key="1">
    <source>
        <dbReference type="SAM" id="MobiDB-lite"/>
    </source>
</evidence>
<keyword evidence="3" id="KW-1185">Reference proteome</keyword>
<evidence type="ECO:0000313" key="2">
    <source>
        <dbReference type="EMBL" id="AXG67049.1"/>
    </source>
</evidence>